<evidence type="ECO:0000256" key="1">
    <source>
        <dbReference type="ARBA" id="ARBA00001947"/>
    </source>
</evidence>
<dbReference type="Gene3D" id="3.40.50.720">
    <property type="entry name" value="NAD(P)-binding Rossmann-like Domain"/>
    <property type="match status" value="1"/>
</dbReference>
<evidence type="ECO:0000313" key="9">
    <source>
        <dbReference type="Proteomes" id="UP000318582"/>
    </source>
</evidence>
<dbReference type="Gene3D" id="3.90.180.10">
    <property type="entry name" value="Medium-chain alcohol dehydrogenases, catalytic domain"/>
    <property type="match status" value="1"/>
</dbReference>
<dbReference type="CDD" id="cd05283">
    <property type="entry name" value="CAD1"/>
    <property type="match status" value="1"/>
</dbReference>
<dbReference type="Pfam" id="PF08240">
    <property type="entry name" value="ADH_N"/>
    <property type="match status" value="1"/>
</dbReference>
<dbReference type="STRING" id="109895.A0A507EGY7"/>
<keyword evidence="9" id="KW-1185">Reference proteome</keyword>
<comment type="cofactor">
    <cofactor evidence="1 5">
        <name>Zn(2+)</name>
        <dbReference type="ChEBI" id="CHEBI:29105"/>
    </cofactor>
</comment>
<dbReference type="PROSITE" id="PS00059">
    <property type="entry name" value="ADH_ZINC"/>
    <property type="match status" value="1"/>
</dbReference>
<name>A0A507EGY7_9FUNG</name>
<dbReference type="SUPFAM" id="SSF51735">
    <property type="entry name" value="NAD(P)-binding Rossmann-fold domains"/>
    <property type="match status" value="1"/>
</dbReference>
<dbReference type="GO" id="GO:0016616">
    <property type="term" value="F:oxidoreductase activity, acting on the CH-OH group of donors, NAD or NADP as acceptor"/>
    <property type="evidence" value="ECO:0007669"/>
    <property type="project" value="InterPro"/>
</dbReference>
<dbReference type="InterPro" id="IPR036291">
    <property type="entry name" value="NAD(P)-bd_dom_sf"/>
</dbReference>
<dbReference type="AlphaFoldDB" id="A0A507EGY7"/>
<protein>
    <recommendedName>
        <fullName evidence="10">Enoyl reductase (ER) domain-containing protein</fullName>
    </recommendedName>
</protein>
<comment type="caution">
    <text evidence="8">The sequence shown here is derived from an EMBL/GenBank/DDBJ whole genome shotgun (WGS) entry which is preliminary data.</text>
</comment>
<evidence type="ECO:0008006" key="10">
    <source>
        <dbReference type="Google" id="ProtNLM"/>
    </source>
</evidence>
<dbReference type="FunFam" id="3.40.50.720:FF:000022">
    <property type="entry name" value="Cinnamyl alcohol dehydrogenase"/>
    <property type="match status" value="1"/>
</dbReference>
<dbReference type="InterPro" id="IPR013149">
    <property type="entry name" value="ADH-like_C"/>
</dbReference>
<keyword evidence="4" id="KW-0560">Oxidoreductase</keyword>
<keyword evidence="3 5" id="KW-0862">Zinc</keyword>
<dbReference type="InterPro" id="IPR011032">
    <property type="entry name" value="GroES-like_sf"/>
</dbReference>
<dbReference type="InterPro" id="IPR002328">
    <property type="entry name" value="ADH_Zn_CS"/>
</dbReference>
<dbReference type="Proteomes" id="UP000318582">
    <property type="component" value="Unassembled WGS sequence"/>
</dbReference>
<dbReference type="GO" id="GO:0008270">
    <property type="term" value="F:zinc ion binding"/>
    <property type="evidence" value="ECO:0007669"/>
    <property type="project" value="InterPro"/>
</dbReference>
<evidence type="ECO:0000256" key="4">
    <source>
        <dbReference type="ARBA" id="ARBA00023002"/>
    </source>
</evidence>
<comment type="similarity">
    <text evidence="5">Belongs to the zinc-containing alcohol dehydrogenase family.</text>
</comment>
<dbReference type="PANTHER" id="PTHR42683">
    <property type="entry name" value="ALDEHYDE REDUCTASE"/>
    <property type="match status" value="1"/>
</dbReference>
<keyword evidence="2 5" id="KW-0479">Metal-binding</keyword>
<evidence type="ECO:0000313" key="8">
    <source>
        <dbReference type="EMBL" id="TPX62536.1"/>
    </source>
</evidence>
<dbReference type="EMBL" id="QEAQ01000002">
    <property type="protein sequence ID" value="TPX62536.1"/>
    <property type="molecule type" value="Genomic_DNA"/>
</dbReference>
<reference evidence="8 9" key="1">
    <citation type="journal article" date="2019" name="Sci. Rep.">
        <title>Comparative genomics of chytrid fungi reveal insights into the obligate biotrophic and pathogenic lifestyle of Synchytrium endobioticum.</title>
        <authorList>
            <person name="van de Vossenberg B.T.L.H."/>
            <person name="Warris S."/>
            <person name="Nguyen H.D.T."/>
            <person name="van Gent-Pelzer M.P.E."/>
            <person name="Joly D.L."/>
            <person name="van de Geest H.C."/>
            <person name="Bonants P.J.M."/>
            <person name="Smith D.S."/>
            <person name="Levesque C.A."/>
            <person name="van der Lee T.A.J."/>
        </authorList>
    </citation>
    <scope>NUCLEOTIDE SEQUENCE [LARGE SCALE GENOMIC DNA]</scope>
    <source>
        <strain evidence="8 9">CBS 809.83</strain>
    </source>
</reference>
<dbReference type="InterPro" id="IPR047109">
    <property type="entry name" value="CAD-like"/>
</dbReference>
<feature type="domain" description="Alcohol dehydrogenase-like C-terminal" evidence="6">
    <location>
        <begin position="191"/>
        <end position="311"/>
    </location>
</feature>
<evidence type="ECO:0000256" key="2">
    <source>
        <dbReference type="ARBA" id="ARBA00022723"/>
    </source>
</evidence>
<evidence type="ECO:0000256" key="5">
    <source>
        <dbReference type="RuleBase" id="RU361277"/>
    </source>
</evidence>
<evidence type="ECO:0000259" key="7">
    <source>
        <dbReference type="Pfam" id="PF08240"/>
    </source>
</evidence>
<gene>
    <name evidence="8" type="ORF">PhCBS80983_g00272</name>
</gene>
<evidence type="ECO:0000256" key="3">
    <source>
        <dbReference type="ARBA" id="ARBA00022833"/>
    </source>
</evidence>
<dbReference type="InterPro" id="IPR013154">
    <property type="entry name" value="ADH-like_N"/>
</dbReference>
<dbReference type="Pfam" id="PF00107">
    <property type="entry name" value="ADH_zinc_N"/>
    <property type="match status" value="1"/>
</dbReference>
<evidence type="ECO:0000259" key="6">
    <source>
        <dbReference type="Pfam" id="PF00107"/>
    </source>
</evidence>
<feature type="domain" description="Alcohol dehydrogenase-like N-terminal" evidence="7">
    <location>
        <begin position="30"/>
        <end position="152"/>
    </location>
</feature>
<dbReference type="SUPFAM" id="SSF50129">
    <property type="entry name" value="GroES-like"/>
    <property type="match status" value="1"/>
</dbReference>
<sequence>MTVDEQIHGHAAYGPGETLKPFSYTPNPLGPEDIEIAITHSGICGSDIHTIDSCGGWSGGNFPLIVGHEIVGTCVAAGDNVTGITIGTRVGVGAQQWACLEKECRECNSGFEQLCPKMWWTYNSKRPDGTITHGGYADRIRVRHQLAFPIPDAIDSVSAAPLLCAGLTVFAPLAREKIGAGTEIGVVGIGGLGHLAIQFAAKMGATVTAISHSPKKQADAEKLGATKFVTGDDVPNHPRSLDVILVTGNGHGQDWNMYLGMLKPNGKVIIVALPEENISLVPHTLAFTQVGIVGSLIGSISEMKAMLAFAAEHNVRPMTDVMPLSQCNAAIERVRKGDVKYRIVMNTAQ</sequence>
<proteinExistence type="inferred from homology"/>
<organism evidence="8 9">
    <name type="scientific">Powellomyces hirtus</name>
    <dbReference type="NCBI Taxonomy" id="109895"/>
    <lineage>
        <taxon>Eukaryota</taxon>
        <taxon>Fungi</taxon>
        <taxon>Fungi incertae sedis</taxon>
        <taxon>Chytridiomycota</taxon>
        <taxon>Chytridiomycota incertae sedis</taxon>
        <taxon>Chytridiomycetes</taxon>
        <taxon>Spizellomycetales</taxon>
        <taxon>Powellomycetaceae</taxon>
        <taxon>Powellomyces</taxon>
    </lineage>
</organism>
<accession>A0A507EGY7</accession>